<dbReference type="InterPro" id="IPR005119">
    <property type="entry name" value="LysR_subst-bd"/>
</dbReference>
<name>A0ABU9Q8E2_9BURK</name>
<evidence type="ECO:0000259" key="5">
    <source>
        <dbReference type="PROSITE" id="PS50931"/>
    </source>
</evidence>
<keyword evidence="2" id="KW-0805">Transcription regulation</keyword>
<dbReference type="Gene3D" id="1.10.10.10">
    <property type="entry name" value="Winged helix-like DNA-binding domain superfamily/Winged helix DNA-binding domain"/>
    <property type="match status" value="1"/>
</dbReference>
<feature type="domain" description="HTH lysR-type" evidence="5">
    <location>
        <begin position="8"/>
        <end position="60"/>
    </location>
</feature>
<dbReference type="Gene3D" id="3.40.190.290">
    <property type="match status" value="1"/>
</dbReference>
<protein>
    <submittedName>
        <fullName evidence="6">LysR family transcriptional regulator</fullName>
    </submittedName>
</protein>
<dbReference type="RefSeq" id="WP_201649933.1">
    <property type="nucleotide sequence ID" value="NZ_CAJHCS010000006.1"/>
</dbReference>
<dbReference type="InterPro" id="IPR058163">
    <property type="entry name" value="LysR-type_TF_proteobact-type"/>
</dbReference>
<dbReference type="CDD" id="cd08422">
    <property type="entry name" value="PBP2_CrgA_like"/>
    <property type="match status" value="1"/>
</dbReference>
<comment type="similarity">
    <text evidence="1">Belongs to the LysR transcriptional regulatory family.</text>
</comment>
<evidence type="ECO:0000256" key="2">
    <source>
        <dbReference type="ARBA" id="ARBA00023015"/>
    </source>
</evidence>
<dbReference type="EMBL" id="JAZHGC010000005">
    <property type="protein sequence ID" value="MEM5285633.1"/>
    <property type="molecule type" value="Genomic_DNA"/>
</dbReference>
<organism evidence="6 7">
    <name type="scientific">Paraburkholderia sabiae</name>
    <dbReference type="NCBI Taxonomy" id="273251"/>
    <lineage>
        <taxon>Bacteria</taxon>
        <taxon>Pseudomonadati</taxon>
        <taxon>Pseudomonadota</taxon>
        <taxon>Betaproteobacteria</taxon>
        <taxon>Burkholderiales</taxon>
        <taxon>Burkholderiaceae</taxon>
        <taxon>Paraburkholderia</taxon>
    </lineage>
</organism>
<dbReference type="InterPro" id="IPR036388">
    <property type="entry name" value="WH-like_DNA-bd_sf"/>
</dbReference>
<dbReference type="InterPro" id="IPR036390">
    <property type="entry name" value="WH_DNA-bd_sf"/>
</dbReference>
<evidence type="ECO:0000256" key="1">
    <source>
        <dbReference type="ARBA" id="ARBA00009437"/>
    </source>
</evidence>
<dbReference type="PROSITE" id="PS50931">
    <property type="entry name" value="HTH_LYSR"/>
    <property type="match status" value="1"/>
</dbReference>
<evidence type="ECO:0000313" key="7">
    <source>
        <dbReference type="Proteomes" id="UP001494588"/>
    </source>
</evidence>
<evidence type="ECO:0000256" key="4">
    <source>
        <dbReference type="ARBA" id="ARBA00023163"/>
    </source>
</evidence>
<accession>A0ABU9Q8E2</accession>
<dbReference type="SUPFAM" id="SSF46785">
    <property type="entry name" value="Winged helix' DNA-binding domain"/>
    <property type="match status" value="1"/>
</dbReference>
<dbReference type="PANTHER" id="PTHR30537">
    <property type="entry name" value="HTH-TYPE TRANSCRIPTIONAL REGULATOR"/>
    <property type="match status" value="1"/>
</dbReference>
<dbReference type="SUPFAM" id="SSF53850">
    <property type="entry name" value="Periplasmic binding protein-like II"/>
    <property type="match status" value="1"/>
</dbReference>
<dbReference type="Pfam" id="PF00126">
    <property type="entry name" value="HTH_1"/>
    <property type="match status" value="1"/>
</dbReference>
<gene>
    <name evidence="6" type="ORF">V4C55_07930</name>
</gene>
<keyword evidence="7" id="KW-1185">Reference proteome</keyword>
<keyword evidence="3" id="KW-0238">DNA-binding</keyword>
<evidence type="ECO:0000313" key="6">
    <source>
        <dbReference type="EMBL" id="MEM5285633.1"/>
    </source>
</evidence>
<evidence type="ECO:0000256" key="3">
    <source>
        <dbReference type="ARBA" id="ARBA00023125"/>
    </source>
</evidence>
<dbReference type="InterPro" id="IPR000847">
    <property type="entry name" value="LysR_HTH_N"/>
</dbReference>
<reference evidence="6 7" key="1">
    <citation type="submission" date="2024-01" db="EMBL/GenBank/DDBJ databases">
        <title>The diversity of rhizobia nodulating Mimosa spp. in eleven states of Brazil covering several biomes is determined by host plant, location, and edaphic factors.</title>
        <authorList>
            <person name="Rouws L."/>
            <person name="Barauna A."/>
            <person name="Beukes C."/>
            <person name="De Faria S.M."/>
            <person name="Gross E."/>
            <person name="Dos Reis Junior F.B."/>
            <person name="Simon M."/>
            <person name="Maluk M."/>
            <person name="Odee D.W."/>
            <person name="Kenicer G."/>
            <person name="Young J.P.W."/>
            <person name="Reis V.M."/>
            <person name="Zilli J."/>
            <person name="James E.K."/>
        </authorList>
    </citation>
    <scope>NUCLEOTIDE SEQUENCE [LARGE SCALE GENOMIC DNA]</scope>
    <source>
        <strain evidence="6 7">JPY77</strain>
    </source>
</reference>
<keyword evidence="4" id="KW-0804">Transcription</keyword>
<dbReference type="Pfam" id="PF03466">
    <property type="entry name" value="LysR_substrate"/>
    <property type="match status" value="1"/>
</dbReference>
<proteinExistence type="inferred from homology"/>
<dbReference type="Proteomes" id="UP001494588">
    <property type="component" value="Unassembled WGS sequence"/>
</dbReference>
<comment type="caution">
    <text evidence="6">The sequence shown here is derived from an EMBL/GenBank/DDBJ whole genome shotgun (WGS) entry which is preliminary data.</text>
</comment>
<dbReference type="PANTHER" id="PTHR30537:SF5">
    <property type="entry name" value="HTH-TYPE TRANSCRIPTIONAL ACTIVATOR TTDR-RELATED"/>
    <property type="match status" value="1"/>
</dbReference>
<sequence>MADIVGSMRVFVRVVETGSFTAVAKENDVTAAQISRAVTALEEQLHAALLHRTTRHLSLTEAGSRFYERAKAILADLDAATDEARNASVSPAGKLRLHCAPGLAQSTVAAALVGYQRDYPDVTVELKIEQSMPNLVEDGYDVSLISATQLPDSIYVAQALGSAWSVMVASPDYVKRNGMPLTYDDLATHTLLKLETPVSPPDEWHLQSTDDAHVLPLTHAPLQVNAPDVMRAMLLNGAGIGTLATYSAVEDLAAGTLVRVLPQYRVRPFTVFAVYPSRRYLEAKVRTLLDHLRATLTPALEAVGERVEAMTNTIGEAAGQAAKSA</sequence>